<evidence type="ECO:0000313" key="15">
    <source>
        <dbReference type="Proteomes" id="UP000187406"/>
    </source>
</evidence>
<dbReference type="PANTHER" id="PTHR43795">
    <property type="entry name" value="BIFUNCTIONAL ASPARTATE AMINOTRANSFERASE AND GLUTAMATE/ASPARTATE-PREPHENATE AMINOTRANSFERASE-RELATED"/>
    <property type="match status" value="1"/>
</dbReference>
<dbReference type="GO" id="GO:0016847">
    <property type="term" value="F:1-aminocyclopropane-1-carboxylate synthase activity"/>
    <property type="evidence" value="ECO:0007669"/>
    <property type="project" value="UniProtKB-EC"/>
</dbReference>
<dbReference type="EC" id="4.4.1.14" evidence="10"/>
<comment type="catalytic activity">
    <reaction evidence="12">
        <text>S-adenosyl-L-methionine = 1-aminocyclopropane-1-carboxylate + S-methyl-5'-thioadenosine + H(+)</text>
        <dbReference type="Rhea" id="RHEA:21744"/>
        <dbReference type="ChEBI" id="CHEBI:15378"/>
        <dbReference type="ChEBI" id="CHEBI:17509"/>
        <dbReference type="ChEBI" id="CHEBI:58360"/>
        <dbReference type="ChEBI" id="CHEBI:59789"/>
        <dbReference type="EC" id="4.4.1.14"/>
    </reaction>
</comment>
<dbReference type="CDD" id="cd00609">
    <property type="entry name" value="AAT_like"/>
    <property type="match status" value="1"/>
</dbReference>
<dbReference type="FunFam" id="3.40.640.10:FF:000051">
    <property type="entry name" value="1-aminocyclopropane-1-carboxylate synthase 3"/>
    <property type="match status" value="1"/>
</dbReference>
<evidence type="ECO:0000256" key="4">
    <source>
        <dbReference type="ARBA" id="ARBA00022666"/>
    </source>
</evidence>
<reference evidence="15" key="1">
    <citation type="submission" date="2016-04" db="EMBL/GenBank/DDBJ databases">
        <title>Cephalotus genome sequencing.</title>
        <authorList>
            <person name="Fukushima K."/>
            <person name="Hasebe M."/>
            <person name="Fang X."/>
        </authorList>
    </citation>
    <scope>NUCLEOTIDE SEQUENCE [LARGE SCALE GENOMIC DNA]</scope>
    <source>
        <strain evidence="15">cv. St1</strain>
    </source>
</reference>
<evidence type="ECO:0000256" key="2">
    <source>
        <dbReference type="ARBA" id="ARBA00007441"/>
    </source>
</evidence>
<proteinExistence type="inferred from homology"/>
<dbReference type="Proteomes" id="UP000187406">
    <property type="component" value="Unassembled WGS sequence"/>
</dbReference>
<sequence length="492" mass="55671">MFRLSCKLLSKVATSDGHGENSPYFDGWKAYESDPYHPINNPEGVIQMGLAENQLCFDVIQNWLMNNPKASICTPEGVDAFKEIAIFQDYHGLSEFREAVAKFMAKVRGNNVKFDPDRIVMSGGATGAHEMIAFCLADPGDAFLVPTPYYPAFDRDLKWRTGVQIIPVVCKSSNNFKVTREAIEGAYKGAEEANIRVQGLLITNPSNPLGTTLDRETLKSLVRFVNEKNIHLVCDEIYAATVFMSEPNYVSVAEIIEEEDIECNPDLIHIVYSLSKDMGFPGFRVGIVYSYNDRVMNCARKMSSFGLVSSQTQHMIASMLSDEEFVDKFITESKTRLAVRQQYFSMGLYDQVGIRCLKSNAGLFVWMDLRKLLKEQTFEDEMALWKVIIDEVRLNVSPGSSFHCSEPGWFRVCFANMDDKAMELALTRIRNFVLKNKDIALSLKKQCWHSSNLRLNLSSRNLSSRRMEEIMLVGMMSPHSPLPQSPLLQART</sequence>
<feature type="domain" description="Aminotransferase class I/classII large" evidence="13">
    <location>
        <begin position="46"/>
        <end position="429"/>
    </location>
</feature>
<name>A0A1Q3C7D5_CEPFO</name>
<dbReference type="PRINTS" id="PR00753">
    <property type="entry name" value="ACCSYNTHASE"/>
</dbReference>
<dbReference type="Pfam" id="PF00155">
    <property type="entry name" value="Aminotran_1_2"/>
    <property type="match status" value="1"/>
</dbReference>
<keyword evidence="15" id="KW-1185">Reference proteome</keyword>
<comment type="caution">
    <text evidence="14">The sequence shown here is derived from an EMBL/GenBank/DDBJ whole genome shotgun (WGS) entry which is preliminary data.</text>
</comment>
<evidence type="ECO:0000256" key="3">
    <source>
        <dbReference type="ARBA" id="ARBA00011738"/>
    </source>
</evidence>
<dbReference type="InterPro" id="IPR015424">
    <property type="entry name" value="PyrdxlP-dep_Trfase"/>
</dbReference>
<comment type="pathway">
    <text evidence="9">Alkene biosynthesis; ethylene biosynthesis via S-adenosyl-L-methionine; ethylene from S-adenosyl-L-methionine: step 1/2.</text>
</comment>
<dbReference type="InterPro" id="IPR050478">
    <property type="entry name" value="Ethylene_sulfur-biosynth"/>
</dbReference>
<dbReference type="SUPFAM" id="SSF53383">
    <property type="entry name" value="PLP-dependent transferases"/>
    <property type="match status" value="1"/>
</dbReference>
<dbReference type="GO" id="GO:0009835">
    <property type="term" value="P:fruit ripening"/>
    <property type="evidence" value="ECO:0007669"/>
    <property type="project" value="UniProtKB-KW"/>
</dbReference>
<organism evidence="14 15">
    <name type="scientific">Cephalotus follicularis</name>
    <name type="common">Albany pitcher plant</name>
    <dbReference type="NCBI Taxonomy" id="3775"/>
    <lineage>
        <taxon>Eukaryota</taxon>
        <taxon>Viridiplantae</taxon>
        <taxon>Streptophyta</taxon>
        <taxon>Embryophyta</taxon>
        <taxon>Tracheophyta</taxon>
        <taxon>Spermatophyta</taxon>
        <taxon>Magnoliopsida</taxon>
        <taxon>eudicotyledons</taxon>
        <taxon>Gunneridae</taxon>
        <taxon>Pentapetalae</taxon>
        <taxon>rosids</taxon>
        <taxon>fabids</taxon>
        <taxon>Oxalidales</taxon>
        <taxon>Cephalotaceae</taxon>
        <taxon>Cephalotus</taxon>
    </lineage>
</organism>
<keyword evidence="4" id="KW-0266">Ethylene biosynthesis</keyword>
<keyword evidence="7" id="KW-0456">Lyase</keyword>
<comment type="subunit">
    <text evidence="3">Homodimer.</text>
</comment>
<dbReference type="GO" id="GO:0009693">
    <property type="term" value="P:ethylene biosynthetic process"/>
    <property type="evidence" value="ECO:0007669"/>
    <property type="project" value="UniProtKB-KW"/>
</dbReference>
<comment type="similarity">
    <text evidence="2">Belongs to the class-I pyridoxal-phosphate-dependent aminotransferase family.</text>
</comment>
<dbReference type="PANTHER" id="PTHR43795:SF6">
    <property type="entry name" value="1-AMINOCYCLOPROPANE-1-CARBOXYLATE SYNTHASE 6"/>
    <property type="match status" value="1"/>
</dbReference>
<keyword evidence="6" id="KW-0663">Pyridoxal phosphate</keyword>
<dbReference type="AlphaFoldDB" id="A0A1Q3C7D5"/>
<dbReference type="InterPro" id="IPR004839">
    <property type="entry name" value="Aminotransferase_I/II_large"/>
</dbReference>
<evidence type="ECO:0000256" key="9">
    <source>
        <dbReference type="ARBA" id="ARBA00037888"/>
    </source>
</evidence>
<evidence type="ECO:0000259" key="13">
    <source>
        <dbReference type="Pfam" id="PF00155"/>
    </source>
</evidence>
<dbReference type="InParanoid" id="A0A1Q3C7D5"/>
<dbReference type="InterPro" id="IPR004838">
    <property type="entry name" value="NHTrfase_class1_PyrdxlP-BS"/>
</dbReference>
<dbReference type="PROSITE" id="PS00105">
    <property type="entry name" value="AA_TRANSFER_CLASS_1"/>
    <property type="match status" value="1"/>
</dbReference>
<dbReference type="FunCoup" id="A0A1Q3C7D5">
    <property type="interactions" value="279"/>
</dbReference>
<dbReference type="Gene3D" id="3.40.640.10">
    <property type="entry name" value="Type I PLP-dependent aspartate aminotransferase-like (Major domain)"/>
    <property type="match status" value="1"/>
</dbReference>
<evidence type="ECO:0000313" key="14">
    <source>
        <dbReference type="EMBL" id="GAV76129.1"/>
    </source>
</evidence>
<comment type="cofactor">
    <cofactor evidence="1">
        <name>pyridoxal 5'-phosphate</name>
        <dbReference type="ChEBI" id="CHEBI:597326"/>
    </cofactor>
</comment>
<evidence type="ECO:0000256" key="11">
    <source>
        <dbReference type="ARBA" id="ARBA00042673"/>
    </source>
</evidence>
<evidence type="ECO:0000256" key="12">
    <source>
        <dbReference type="ARBA" id="ARBA00049554"/>
    </source>
</evidence>
<dbReference type="GO" id="GO:0008483">
    <property type="term" value="F:transaminase activity"/>
    <property type="evidence" value="ECO:0007669"/>
    <property type="project" value="TreeGrafter"/>
</dbReference>
<dbReference type="STRING" id="3775.A0A1Q3C7D5"/>
<dbReference type="GO" id="GO:0030170">
    <property type="term" value="F:pyridoxal phosphate binding"/>
    <property type="evidence" value="ECO:0007669"/>
    <property type="project" value="InterPro"/>
</dbReference>
<accession>A0A1Q3C7D5</accession>
<gene>
    <name evidence="14" type="ORF">CFOL_v3_19604</name>
</gene>
<evidence type="ECO:0000256" key="1">
    <source>
        <dbReference type="ARBA" id="ARBA00001933"/>
    </source>
</evidence>
<keyword evidence="5" id="KW-0949">S-adenosyl-L-methionine</keyword>
<dbReference type="InterPro" id="IPR015421">
    <property type="entry name" value="PyrdxlP-dep_Trfase_major"/>
</dbReference>
<dbReference type="Gene3D" id="3.90.1150.10">
    <property type="entry name" value="Aspartate Aminotransferase, domain 1"/>
    <property type="match status" value="1"/>
</dbReference>
<keyword evidence="8" id="KW-0292">Fruit ripening</keyword>
<dbReference type="InterPro" id="IPR015422">
    <property type="entry name" value="PyrdxlP-dep_Trfase_small"/>
</dbReference>
<evidence type="ECO:0000256" key="5">
    <source>
        <dbReference type="ARBA" id="ARBA00022691"/>
    </source>
</evidence>
<evidence type="ECO:0000256" key="8">
    <source>
        <dbReference type="ARBA" id="ARBA00033478"/>
    </source>
</evidence>
<evidence type="ECO:0000256" key="10">
    <source>
        <dbReference type="ARBA" id="ARBA00039053"/>
    </source>
</evidence>
<dbReference type="EMBL" id="BDDD01001449">
    <property type="protein sequence ID" value="GAV76129.1"/>
    <property type="molecule type" value="Genomic_DNA"/>
</dbReference>
<protein>
    <recommendedName>
        <fullName evidence="10">1-aminocyclopropane-1-carboxylate synthase</fullName>
        <ecNumber evidence="10">4.4.1.14</ecNumber>
    </recommendedName>
    <alternativeName>
        <fullName evidence="11">S-adenosyl-L-methionine methylthioadenosine-lyase</fullName>
    </alternativeName>
</protein>
<evidence type="ECO:0000256" key="7">
    <source>
        <dbReference type="ARBA" id="ARBA00023239"/>
    </source>
</evidence>
<evidence type="ECO:0000256" key="6">
    <source>
        <dbReference type="ARBA" id="ARBA00022898"/>
    </source>
</evidence>
<dbReference type="OrthoDB" id="691673at2759"/>